<feature type="chain" id="PRO_5032786622" description="SH3 domain-containing protein" evidence="1">
    <location>
        <begin position="21"/>
        <end position="232"/>
    </location>
</feature>
<protein>
    <recommendedName>
        <fullName evidence="4">SH3 domain-containing protein</fullName>
    </recommendedName>
</protein>
<dbReference type="Proteomes" id="UP000564385">
    <property type="component" value="Unassembled WGS sequence"/>
</dbReference>
<accession>A0A852VIL4</accession>
<evidence type="ECO:0000313" key="2">
    <source>
        <dbReference type="EMBL" id="NYF90294.1"/>
    </source>
</evidence>
<gene>
    <name evidence="2" type="ORF">HDF08_002361</name>
</gene>
<dbReference type="EMBL" id="JACCCU010000001">
    <property type="protein sequence ID" value="NYF90294.1"/>
    <property type="molecule type" value="Genomic_DNA"/>
</dbReference>
<sequence length="232" mass="24873">MKILVFAVVALAAIPGWCQSALPPAPTDPCSFDSAPASTPVRLLLGTAPVPYNFACGVNRPAGVCVSLPIKPGIVVSVGAEKSGWTCITGGDSTSGWVPSTSLGELPTTPRISPSAWIGWWQQGKSRPGMRNDRLLITKGDAPNSFHVSGRAYWYGLNDNVHLGEVKAEGFVVGPYMHIIEGDELSGCVIDLKYDVSTRQFSAYDNQRCGGANVRFGRTWTKFTPSTTRSQR</sequence>
<reference evidence="2 3" key="1">
    <citation type="submission" date="2020-07" db="EMBL/GenBank/DDBJ databases">
        <title>Genomic Encyclopedia of Type Strains, Phase IV (KMG-V): Genome sequencing to study the core and pangenomes of soil and plant-associated prokaryotes.</title>
        <authorList>
            <person name="Whitman W."/>
        </authorList>
    </citation>
    <scope>NUCLEOTIDE SEQUENCE [LARGE SCALE GENOMIC DNA]</scope>
    <source>
        <strain evidence="2 3">M8UP22</strain>
    </source>
</reference>
<proteinExistence type="predicted"/>
<keyword evidence="1" id="KW-0732">Signal</keyword>
<dbReference type="AlphaFoldDB" id="A0A852VIL4"/>
<organism evidence="2 3">
    <name type="scientific">Tunturiibacter lichenicola</name>
    <dbReference type="NCBI Taxonomy" id="2051959"/>
    <lineage>
        <taxon>Bacteria</taxon>
        <taxon>Pseudomonadati</taxon>
        <taxon>Acidobacteriota</taxon>
        <taxon>Terriglobia</taxon>
        <taxon>Terriglobales</taxon>
        <taxon>Acidobacteriaceae</taxon>
        <taxon>Tunturiibacter</taxon>
    </lineage>
</organism>
<evidence type="ECO:0000313" key="3">
    <source>
        <dbReference type="Proteomes" id="UP000564385"/>
    </source>
</evidence>
<evidence type="ECO:0000256" key="1">
    <source>
        <dbReference type="SAM" id="SignalP"/>
    </source>
</evidence>
<name>A0A852VIL4_9BACT</name>
<evidence type="ECO:0008006" key="4">
    <source>
        <dbReference type="Google" id="ProtNLM"/>
    </source>
</evidence>
<comment type="caution">
    <text evidence="2">The sequence shown here is derived from an EMBL/GenBank/DDBJ whole genome shotgun (WGS) entry which is preliminary data.</text>
</comment>
<feature type="signal peptide" evidence="1">
    <location>
        <begin position="1"/>
        <end position="20"/>
    </location>
</feature>